<feature type="region of interest" description="Disordered" evidence="1">
    <location>
        <begin position="405"/>
        <end position="448"/>
    </location>
</feature>
<dbReference type="OrthoDB" id="3762642at2759"/>
<name>A0A6A6XKA0_9PLEO</name>
<dbReference type="AlphaFoldDB" id="A0A6A6XKA0"/>
<dbReference type="EMBL" id="MU001826">
    <property type="protein sequence ID" value="KAF2796644.1"/>
    <property type="molecule type" value="Genomic_DNA"/>
</dbReference>
<protein>
    <submittedName>
        <fullName evidence="2">Uncharacterized protein</fullName>
    </submittedName>
</protein>
<keyword evidence="3" id="KW-1185">Reference proteome</keyword>
<feature type="compositionally biased region" description="Basic and acidic residues" evidence="1">
    <location>
        <begin position="405"/>
        <end position="424"/>
    </location>
</feature>
<evidence type="ECO:0000256" key="1">
    <source>
        <dbReference type="SAM" id="MobiDB-lite"/>
    </source>
</evidence>
<evidence type="ECO:0000313" key="2">
    <source>
        <dbReference type="EMBL" id="KAF2796644.1"/>
    </source>
</evidence>
<gene>
    <name evidence="2" type="ORF">K505DRAFT_335026</name>
</gene>
<organism evidence="2 3">
    <name type="scientific">Melanomma pulvis-pyrius CBS 109.77</name>
    <dbReference type="NCBI Taxonomy" id="1314802"/>
    <lineage>
        <taxon>Eukaryota</taxon>
        <taxon>Fungi</taxon>
        <taxon>Dikarya</taxon>
        <taxon>Ascomycota</taxon>
        <taxon>Pezizomycotina</taxon>
        <taxon>Dothideomycetes</taxon>
        <taxon>Pleosporomycetidae</taxon>
        <taxon>Pleosporales</taxon>
        <taxon>Melanommataceae</taxon>
        <taxon>Melanomma</taxon>
    </lineage>
</organism>
<dbReference type="InterPro" id="IPR036188">
    <property type="entry name" value="FAD/NAD-bd_sf"/>
</dbReference>
<sequence>MLEPIATAPKLLQIHSVDGTLLTRRENLLHHDVNFRYGAPLSTIHRVDLQAELLLKTMDSGATILYSSRNSNIDSSGPETQLANGEKHSGDLIVVGDGTSPGSYPIGYPVQGGRQFCVQLVVSDGPYQQGSNPSAIVTELRMRFEAWDSVNFAVIEALDVIPATDKNSQVENCAQCRRESKQMAAMHEIGSAAIPGVGKAITVGMKIRNGVGNHAREAGCKTPFLFSKADIAKRFLDFADAMDELVPGVKFDEMPCPKGKKVSKKAKRRIVRKTTMTLHRAQKTAPNQPRPAISPCPQQLMLGPMAKADCLAIGRNDMEALLEIASDVEGEGLAEKRAVVTTLQSRRLEARSFRPKSGDTCQKSKLTQMPSKEYPSSGENVMIRNFFNTVNDHADFKAGEYLDHENTKTELKDPADPEGEKESWDWPSTLKMQNPDPAAPAPVVGSEPLTQTPFQRFAETYHFIDRKTATMKQAHENEFILLQKLINQIQRIIRWQIYNNNVMKDIIPPKGVVTRSSRGEKERLIRRSTKALAKNPTTVESKSNKPKKDATYKFRTVIFSKLEPQKL</sequence>
<dbReference type="Proteomes" id="UP000799757">
    <property type="component" value="Unassembled WGS sequence"/>
</dbReference>
<dbReference type="Gene3D" id="3.50.50.60">
    <property type="entry name" value="FAD/NAD(P)-binding domain"/>
    <property type="match status" value="1"/>
</dbReference>
<reference evidence="2" key="1">
    <citation type="journal article" date="2020" name="Stud. Mycol.">
        <title>101 Dothideomycetes genomes: a test case for predicting lifestyles and emergence of pathogens.</title>
        <authorList>
            <person name="Haridas S."/>
            <person name="Albert R."/>
            <person name="Binder M."/>
            <person name="Bloem J."/>
            <person name="Labutti K."/>
            <person name="Salamov A."/>
            <person name="Andreopoulos B."/>
            <person name="Baker S."/>
            <person name="Barry K."/>
            <person name="Bills G."/>
            <person name="Bluhm B."/>
            <person name="Cannon C."/>
            <person name="Castanera R."/>
            <person name="Culley D."/>
            <person name="Daum C."/>
            <person name="Ezra D."/>
            <person name="Gonzalez J."/>
            <person name="Henrissat B."/>
            <person name="Kuo A."/>
            <person name="Liang C."/>
            <person name="Lipzen A."/>
            <person name="Lutzoni F."/>
            <person name="Magnuson J."/>
            <person name="Mondo S."/>
            <person name="Nolan M."/>
            <person name="Ohm R."/>
            <person name="Pangilinan J."/>
            <person name="Park H.-J."/>
            <person name="Ramirez L."/>
            <person name="Alfaro M."/>
            <person name="Sun H."/>
            <person name="Tritt A."/>
            <person name="Yoshinaga Y."/>
            <person name="Zwiers L.-H."/>
            <person name="Turgeon B."/>
            <person name="Goodwin S."/>
            <person name="Spatafora J."/>
            <person name="Crous P."/>
            <person name="Grigoriev I."/>
        </authorList>
    </citation>
    <scope>NUCLEOTIDE SEQUENCE</scope>
    <source>
        <strain evidence="2">CBS 109.77</strain>
    </source>
</reference>
<proteinExistence type="predicted"/>
<evidence type="ECO:0000313" key="3">
    <source>
        <dbReference type="Proteomes" id="UP000799757"/>
    </source>
</evidence>
<accession>A0A6A6XKA0</accession>